<reference evidence="7 8" key="1">
    <citation type="submission" date="2020-10" db="EMBL/GenBank/DDBJ databases">
        <title>Pygocentrus nattereri (red-bellied piranha) genome, fPygNat1, primary haplotype.</title>
        <authorList>
            <person name="Myers G."/>
            <person name="Meyer A."/>
            <person name="Karagic N."/>
            <person name="Pippel M."/>
            <person name="Winkler S."/>
            <person name="Tracey A."/>
            <person name="Wood J."/>
            <person name="Formenti G."/>
            <person name="Howe K."/>
            <person name="Fedrigo O."/>
            <person name="Jarvis E.D."/>
        </authorList>
    </citation>
    <scope>NUCLEOTIDE SEQUENCE [LARGE SCALE GENOMIC DNA]</scope>
</reference>
<evidence type="ECO:0000313" key="7">
    <source>
        <dbReference type="Ensembl" id="ENSPNAP00000074350.1"/>
    </source>
</evidence>
<evidence type="ECO:0000256" key="3">
    <source>
        <dbReference type="ARBA" id="ARBA00023170"/>
    </source>
</evidence>
<keyword evidence="5" id="KW-0391">Immunity</keyword>
<dbReference type="Gene3D" id="2.60.40.10">
    <property type="entry name" value="Immunoglobulins"/>
    <property type="match status" value="1"/>
</dbReference>
<dbReference type="InterPro" id="IPR036179">
    <property type="entry name" value="Ig-like_dom_sf"/>
</dbReference>
<dbReference type="InterPro" id="IPR007110">
    <property type="entry name" value="Ig-like_dom"/>
</dbReference>
<dbReference type="InterPro" id="IPR003599">
    <property type="entry name" value="Ig_sub"/>
</dbReference>
<evidence type="ECO:0000256" key="1">
    <source>
        <dbReference type="ARBA" id="ARBA00022729"/>
    </source>
</evidence>
<dbReference type="GO" id="GO:0002250">
    <property type="term" value="P:adaptive immune response"/>
    <property type="evidence" value="ECO:0007669"/>
    <property type="project" value="UniProtKB-KW"/>
</dbReference>
<evidence type="ECO:0000256" key="5">
    <source>
        <dbReference type="ARBA" id="ARBA00043266"/>
    </source>
</evidence>
<dbReference type="GO" id="GO:0042101">
    <property type="term" value="C:T cell receptor complex"/>
    <property type="evidence" value="ECO:0007669"/>
    <property type="project" value="UniProtKB-KW"/>
</dbReference>
<evidence type="ECO:0000256" key="4">
    <source>
        <dbReference type="ARBA" id="ARBA00023319"/>
    </source>
</evidence>
<dbReference type="SUPFAM" id="SSF48726">
    <property type="entry name" value="Immunoglobulin"/>
    <property type="match status" value="1"/>
</dbReference>
<keyword evidence="3" id="KW-0675">Receptor</keyword>
<accession>A0AAR2LCT7</accession>
<dbReference type="CDD" id="cd00099">
    <property type="entry name" value="IgV"/>
    <property type="match status" value="1"/>
</dbReference>
<evidence type="ECO:0000256" key="2">
    <source>
        <dbReference type="ARBA" id="ARBA00023130"/>
    </source>
</evidence>
<reference evidence="7" key="2">
    <citation type="submission" date="2025-08" db="UniProtKB">
        <authorList>
            <consortium name="Ensembl"/>
        </authorList>
    </citation>
    <scope>IDENTIFICATION</scope>
</reference>
<dbReference type="Pfam" id="PF07686">
    <property type="entry name" value="V-set"/>
    <property type="match status" value="1"/>
</dbReference>
<evidence type="ECO:0000259" key="6">
    <source>
        <dbReference type="PROSITE" id="PS50835"/>
    </source>
</evidence>
<dbReference type="AlphaFoldDB" id="A0AAR2LCT7"/>
<dbReference type="InterPro" id="IPR051287">
    <property type="entry name" value="TCR_variable_region"/>
</dbReference>
<dbReference type="PANTHER" id="PTHR19367">
    <property type="entry name" value="T-CELL RECEPTOR ALPHA CHAIN V REGION"/>
    <property type="match status" value="1"/>
</dbReference>
<proteinExistence type="predicted"/>
<sequence>VGSNFPFNMFNTCMSAHILKAPLKNTIHAVEDQTLTLSCKYNGSVNNLQWYRQYPGSRPVYLLMTFPGSPTVSHATPQNNRVDLVISSAKLLDSALYFCASRPTVTRNPATLYKN</sequence>
<reference evidence="7" key="3">
    <citation type="submission" date="2025-09" db="UniProtKB">
        <authorList>
            <consortium name="Ensembl"/>
        </authorList>
    </citation>
    <scope>IDENTIFICATION</scope>
</reference>
<dbReference type="PROSITE" id="PS50835">
    <property type="entry name" value="IG_LIKE"/>
    <property type="match status" value="1"/>
</dbReference>
<dbReference type="InterPro" id="IPR013783">
    <property type="entry name" value="Ig-like_fold"/>
</dbReference>
<dbReference type="Proteomes" id="UP001501920">
    <property type="component" value="Chromosome 2"/>
</dbReference>
<keyword evidence="8" id="KW-1185">Reference proteome</keyword>
<dbReference type="PANTHER" id="PTHR19367:SF18">
    <property type="entry name" value="T CELL RECEPTOR ALPHA VARIABLE 16"/>
    <property type="match status" value="1"/>
</dbReference>
<keyword evidence="1" id="KW-0732">Signal</keyword>
<dbReference type="SMART" id="SM00406">
    <property type="entry name" value="IGv"/>
    <property type="match status" value="1"/>
</dbReference>
<keyword evidence="2" id="KW-1064">Adaptive immunity</keyword>
<evidence type="ECO:0000313" key="8">
    <source>
        <dbReference type="Proteomes" id="UP001501920"/>
    </source>
</evidence>
<keyword evidence="5" id="KW-1279">T cell receptor</keyword>
<dbReference type="SMART" id="SM00409">
    <property type="entry name" value="IG"/>
    <property type="match status" value="1"/>
</dbReference>
<keyword evidence="4" id="KW-0393">Immunoglobulin domain</keyword>
<name>A0AAR2LCT7_PYGNA</name>
<dbReference type="GeneTree" id="ENSGT01120000272048"/>
<protein>
    <recommendedName>
        <fullName evidence="6">Ig-like domain-containing protein</fullName>
    </recommendedName>
</protein>
<dbReference type="Ensembl" id="ENSPNAT00000073898.1">
    <property type="protein sequence ID" value="ENSPNAP00000074350.1"/>
    <property type="gene ID" value="ENSPNAG00000032122.1"/>
</dbReference>
<feature type="domain" description="Ig-like" evidence="6">
    <location>
        <begin position="22"/>
        <end position="113"/>
    </location>
</feature>
<dbReference type="InterPro" id="IPR013106">
    <property type="entry name" value="Ig_V-set"/>
</dbReference>
<organism evidence="7 8">
    <name type="scientific">Pygocentrus nattereri</name>
    <name type="common">Red-bellied piranha</name>
    <dbReference type="NCBI Taxonomy" id="42514"/>
    <lineage>
        <taxon>Eukaryota</taxon>
        <taxon>Metazoa</taxon>
        <taxon>Chordata</taxon>
        <taxon>Craniata</taxon>
        <taxon>Vertebrata</taxon>
        <taxon>Euteleostomi</taxon>
        <taxon>Actinopterygii</taxon>
        <taxon>Neopterygii</taxon>
        <taxon>Teleostei</taxon>
        <taxon>Ostariophysi</taxon>
        <taxon>Characiformes</taxon>
        <taxon>Characoidei</taxon>
        <taxon>Pygocentrus</taxon>
    </lineage>
</organism>